<reference evidence="2" key="1">
    <citation type="journal article" date="2019" name="Int. J. Syst. Evol. Microbiol.">
        <title>The Global Catalogue of Microorganisms (GCM) 10K type strain sequencing project: providing services to taxonomists for standard genome sequencing and annotation.</title>
        <authorList>
            <consortium name="The Broad Institute Genomics Platform"/>
            <consortium name="The Broad Institute Genome Sequencing Center for Infectious Disease"/>
            <person name="Wu L."/>
            <person name="Ma J."/>
        </authorList>
    </citation>
    <scope>NUCLEOTIDE SEQUENCE [LARGE SCALE GENOMIC DNA]</scope>
    <source>
        <strain evidence="2">CCUG 60214</strain>
    </source>
</reference>
<evidence type="ECO:0000313" key="2">
    <source>
        <dbReference type="Proteomes" id="UP001597168"/>
    </source>
</evidence>
<dbReference type="RefSeq" id="WP_380726319.1">
    <property type="nucleotide sequence ID" value="NZ_JBHTLK010000153.1"/>
</dbReference>
<dbReference type="Proteomes" id="UP001597168">
    <property type="component" value="Unassembled WGS sequence"/>
</dbReference>
<evidence type="ECO:0000313" key="1">
    <source>
        <dbReference type="EMBL" id="MFD1150327.1"/>
    </source>
</evidence>
<sequence>MLLEHAVRFAREHGARAVEGYPVERGGAKKSSGDLYHGTVGMFTDAGFEVVERRGPSRALVRLAP</sequence>
<protein>
    <recommendedName>
        <fullName evidence="3">Acetyltransferase (GNAT) family protein</fullName>
    </recommendedName>
</protein>
<keyword evidence="2" id="KW-1185">Reference proteome</keyword>
<comment type="caution">
    <text evidence="1">The sequence shown here is derived from an EMBL/GenBank/DDBJ whole genome shotgun (WGS) entry which is preliminary data.</text>
</comment>
<name>A0ABW3QZT4_9PSEU</name>
<dbReference type="EMBL" id="JBHTLK010000153">
    <property type="protein sequence ID" value="MFD1150327.1"/>
    <property type="molecule type" value="Genomic_DNA"/>
</dbReference>
<organism evidence="1 2">
    <name type="scientific">Saccharothrix hoggarensis</name>
    <dbReference type="NCBI Taxonomy" id="913853"/>
    <lineage>
        <taxon>Bacteria</taxon>
        <taxon>Bacillati</taxon>
        <taxon>Actinomycetota</taxon>
        <taxon>Actinomycetes</taxon>
        <taxon>Pseudonocardiales</taxon>
        <taxon>Pseudonocardiaceae</taxon>
        <taxon>Saccharothrix</taxon>
    </lineage>
</organism>
<gene>
    <name evidence="1" type="ORF">ACFQ3T_24605</name>
</gene>
<accession>A0ABW3QZT4</accession>
<proteinExistence type="predicted"/>
<evidence type="ECO:0008006" key="3">
    <source>
        <dbReference type="Google" id="ProtNLM"/>
    </source>
</evidence>